<sequence length="234" mass="25432">MPSFTSRHYIPERFRPLSKPEDDAMEDVIPTSLGPKDTASHLSSALTLVPSDGSLLDYFDLPSPPSTPQRPTHSLSFSSLNSFPSPSRRSSAGSPPSLSSSASNSPATSSSLSSTPLRWPTATQRIQRLPTRPRSRSASSVSSSGTTTTTLADVDVDVEMGGTTGVPPVPVPAPLVRPARRTPYYPPNASRNVDRTRVYMNRGPHYIPNWTPLGSLPRHVQLRIEERMVRFTAI</sequence>
<keyword evidence="3" id="KW-1185">Reference proteome</keyword>
<feature type="compositionally biased region" description="Basic and acidic residues" evidence="1">
    <location>
        <begin position="9"/>
        <end position="22"/>
    </location>
</feature>
<feature type="region of interest" description="Disordered" evidence="1">
    <location>
        <begin position="1"/>
        <end position="153"/>
    </location>
</feature>
<proteinExistence type="predicted"/>
<evidence type="ECO:0000313" key="3">
    <source>
        <dbReference type="Proteomes" id="UP001303760"/>
    </source>
</evidence>
<gene>
    <name evidence="2" type="ORF">C8A03DRAFT_14937</name>
</gene>
<evidence type="ECO:0000256" key="1">
    <source>
        <dbReference type="SAM" id="MobiDB-lite"/>
    </source>
</evidence>
<accession>A0AAN7CAU1</accession>
<evidence type="ECO:0000313" key="2">
    <source>
        <dbReference type="EMBL" id="KAK4238603.1"/>
    </source>
</evidence>
<dbReference type="EMBL" id="MU860089">
    <property type="protein sequence ID" value="KAK4238603.1"/>
    <property type="molecule type" value="Genomic_DNA"/>
</dbReference>
<feature type="compositionally biased region" description="Low complexity" evidence="1">
    <location>
        <begin position="136"/>
        <end position="150"/>
    </location>
</feature>
<feature type="compositionally biased region" description="Low complexity" evidence="1">
    <location>
        <begin position="74"/>
        <end position="117"/>
    </location>
</feature>
<organism evidence="2 3">
    <name type="scientific">Achaetomium macrosporum</name>
    <dbReference type="NCBI Taxonomy" id="79813"/>
    <lineage>
        <taxon>Eukaryota</taxon>
        <taxon>Fungi</taxon>
        <taxon>Dikarya</taxon>
        <taxon>Ascomycota</taxon>
        <taxon>Pezizomycotina</taxon>
        <taxon>Sordariomycetes</taxon>
        <taxon>Sordariomycetidae</taxon>
        <taxon>Sordariales</taxon>
        <taxon>Chaetomiaceae</taxon>
        <taxon>Achaetomium</taxon>
    </lineage>
</organism>
<name>A0AAN7CAU1_9PEZI</name>
<protein>
    <submittedName>
        <fullName evidence="2">Uncharacterized protein</fullName>
    </submittedName>
</protein>
<reference evidence="2" key="1">
    <citation type="journal article" date="2023" name="Mol. Phylogenet. Evol.">
        <title>Genome-scale phylogeny and comparative genomics of the fungal order Sordariales.</title>
        <authorList>
            <person name="Hensen N."/>
            <person name="Bonometti L."/>
            <person name="Westerberg I."/>
            <person name="Brannstrom I.O."/>
            <person name="Guillou S."/>
            <person name="Cros-Aarteil S."/>
            <person name="Calhoun S."/>
            <person name="Haridas S."/>
            <person name="Kuo A."/>
            <person name="Mondo S."/>
            <person name="Pangilinan J."/>
            <person name="Riley R."/>
            <person name="LaButti K."/>
            <person name="Andreopoulos B."/>
            <person name="Lipzen A."/>
            <person name="Chen C."/>
            <person name="Yan M."/>
            <person name="Daum C."/>
            <person name="Ng V."/>
            <person name="Clum A."/>
            <person name="Steindorff A."/>
            <person name="Ohm R.A."/>
            <person name="Martin F."/>
            <person name="Silar P."/>
            <person name="Natvig D.O."/>
            <person name="Lalanne C."/>
            <person name="Gautier V."/>
            <person name="Ament-Velasquez S.L."/>
            <person name="Kruys A."/>
            <person name="Hutchinson M.I."/>
            <person name="Powell A.J."/>
            <person name="Barry K."/>
            <person name="Miller A.N."/>
            <person name="Grigoriev I.V."/>
            <person name="Debuchy R."/>
            <person name="Gladieux P."/>
            <person name="Hiltunen Thoren M."/>
            <person name="Johannesson H."/>
        </authorList>
    </citation>
    <scope>NUCLEOTIDE SEQUENCE</scope>
    <source>
        <strain evidence="2">CBS 532.94</strain>
    </source>
</reference>
<dbReference type="Proteomes" id="UP001303760">
    <property type="component" value="Unassembled WGS sequence"/>
</dbReference>
<reference evidence="2" key="2">
    <citation type="submission" date="2023-05" db="EMBL/GenBank/DDBJ databases">
        <authorList>
            <consortium name="Lawrence Berkeley National Laboratory"/>
            <person name="Steindorff A."/>
            <person name="Hensen N."/>
            <person name="Bonometti L."/>
            <person name="Westerberg I."/>
            <person name="Brannstrom I.O."/>
            <person name="Guillou S."/>
            <person name="Cros-Aarteil S."/>
            <person name="Calhoun S."/>
            <person name="Haridas S."/>
            <person name="Kuo A."/>
            <person name="Mondo S."/>
            <person name="Pangilinan J."/>
            <person name="Riley R."/>
            <person name="Labutti K."/>
            <person name="Andreopoulos B."/>
            <person name="Lipzen A."/>
            <person name="Chen C."/>
            <person name="Yanf M."/>
            <person name="Daum C."/>
            <person name="Ng V."/>
            <person name="Clum A."/>
            <person name="Ohm R."/>
            <person name="Martin F."/>
            <person name="Silar P."/>
            <person name="Natvig D."/>
            <person name="Lalanne C."/>
            <person name="Gautier V."/>
            <person name="Ament-Velasquez S.L."/>
            <person name="Kruys A."/>
            <person name="Hutchinson M.I."/>
            <person name="Powell A.J."/>
            <person name="Barry K."/>
            <person name="Miller A.N."/>
            <person name="Grigoriev I.V."/>
            <person name="Debuchy R."/>
            <person name="Gladieux P."/>
            <person name="Thoren M.H."/>
            <person name="Johannesson H."/>
        </authorList>
    </citation>
    <scope>NUCLEOTIDE SEQUENCE</scope>
    <source>
        <strain evidence="2">CBS 532.94</strain>
    </source>
</reference>
<comment type="caution">
    <text evidence="2">The sequence shown here is derived from an EMBL/GenBank/DDBJ whole genome shotgun (WGS) entry which is preliminary data.</text>
</comment>
<dbReference type="AlphaFoldDB" id="A0AAN7CAU1"/>